<dbReference type="NCBIfam" id="NF038029">
    <property type="entry name" value="LP_plasma"/>
    <property type="match status" value="1"/>
</dbReference>
<dbReference type="PROSITE" id="PS51257">
    <property type="entry name" value="PROKAR_LIPOPROTEIN"/>
    <property type="match status" value="1"/>
</dbReference>
<organism evidence="1 2">
    <name type="scientific">Mesoplasma syrphidae</name>
    <dbReference type="NCBI Taxonomy" id="225999"/>
    <lineage>
        <taxon>Bacteria</taxon>
        <taxon>Bacillati</taxon>
        <taxon>Mycoplasmatota</taxon>
        <taxon>Mollicutes</taxon>
        <taxon>Entomoplasmatales</taxon>
        <taxon>Entomoplasmataceae</taxon>
        <taxon>Mesoplasma</taxon>
    </lineage>
</organism>
<sequence length="543" mass="61628">MKRLLAILGVVGLSVTTTTTVVSCNVKDRFTEKISSIEKKLKLLLYSKTEIAEPWEKEKLEKAIIDQKIDKAGGISVDVGKPISPGANTQFEQKITFIGNGKNENNFTYSGKITIAYAYGENLPPGKIKITKNDVESSIASLKDFLEGTTFNNKELVQKIFKSNRNMPGAPTEGIMFGEVINLTIENFSPASNGQKDYQKNRETVRFSFEANVGLKDDEQYKFASDVDNGFRKFEGKMLMPIIINEQKITELSAKIKQQAQTWIFLDINVFRNEIKTKIENITFDDGILYDSLFVKKIEGDAQANKSYWNVEIELTLKPNVNLGYEFGGNDIRKITIPVSLLSLRNIDNTTLSWKLFEQKNGKMLINPQFINFGKVGQNFLEDQGNYLIKEKLTSKWGRVTENPVSPNEDPWENANKESTGYNAKMNFVSKLLNSGNVLENHLFVEKHMKYTTAFNYEKDFNLQANDKALFFNENDINFEANIKAKLDKTGSLSELQEQTTIITNTSLSGKEYYHMILLSKNKDGAYKTSSKVFRVRLESIKL</sequence>
<dbReference type="OrthoDB" id="392018at2"/>
<proteinExistence type="predicted"/>
<reference evidence="1 2" key="1">
    <citation type="submission" date="2017-12" db="EMBL/GenBank/DDBJ databases">
        <title>Mesoplasma syrphidae YJS, Complete Genome.</title>
        <authorList>
            <person name="Knight T.F."/>
            <person name="Citino T."/>
            <person name="Rubinstein R."/>
            <person name="Neuschaefer Z."/>
        </authorList>
    </citation>
    <scope>NUCLEOTIDE SEQUENCE [LARGE SCALE GENOMIC DNA]</scope>
    <source>
        <strain evidence="1 2">YJS</strain>
    </source>
</reference>
<name>A0A2K9C1W1_9MOLU</name>
<dbReference type="KEGG" id="msyr:CXP39_01420"/>
<dbReference type="AlphaFoldDB" id="A0A2K9C1W1"/>
<keyword evidence="2" id="KW-1185">Reference proteome</keyword>
<evidence type="ECO:0000313" key="2">
    <source>
        <dbReference type="Proteomes" id="UP000233419"/>
    </source>
</evidence>
<evidence type="ECO:0000313" key="1">
    <source>
        <dbReference type="EMBL" id="AUF83459.1"/>
    </source>
</evidence>
<dbReference type="RefSeq" id="WP_027048185.1">
    <property type="nucleotide sequence ID" value="NZ_CP025257.1"/>
</dbReference>
<accession>A0A2K9C1W1</accession>
<dbReference type="InterPro" id="IPR054816">
    <property type="entry name" value="Lipoprotein_mollicutes-type_CS"/>
</dbReference>
<protein>
    <submittedName>
        <fullName evidence="1">Uncharacterized protein</fullName>
    </submittedName>
</protein>
<dbReference type="Proteomes" id="UP000233419">
    <property type="component" value="Chromosome"/>
</dbReference>
<gene>
    <name evidence="1" type="ORF">CXP39_01420</name>
</gene>
<dbReference type="EMBL" id="CP025257">
    <property type="protein sequence ID" value="AUF83459.1"/>
    <property type="molecule type" value="Genomic_DNA"/>
</dbReference>